<reference evidence="2 3" key="1">
    <citation type="submission" date="2021-03" db="EMBL/GenBank/DDBJ databases">
        <title>Genomic Encyclopedia of Type Strains, Phase IV (KMG-IV): sequencing the most valuable type-strain genomes for metagenomic binning, comparative biology and taxonomic classification.</title>
        <authorList>
            <person name="Goeker M."/>
        </authorList>
    </citation>
    <scope>NUCLEOTIDE SEQUENCE [LARGE SCALE GENOMIC DNA]</scope>
    <source>
        <strain evidence="2 3">DSM 21600</strain>
    </source>
</reference>
<accession>A0ABS4DY89</accession>
<dbReference type="Gene3D" id="3.40.50.720">
    <property type="entry name" value="NAD(P)-binding Rossmann-like Domain"/>
    <property type="match status" value="1"/>
</dbReference>
<feature type="domain" description="CoA-binding" evidence="1">
    <location>
        <begin position="20"/>
        <end position="116"/>
    </location>
</feature>
<dbReference type="Pfam" id="PF13380">
    <property type="entry name" value="CoA_binding_2"/>
    <property type="match status" value="1"/>
</dbReference>
<dbReference type="Proteomes" id="UP000759443">
    <property type="component" value="Unassembled WGS sequence"/>
</dbReference>
<evidence type="ECO:0000259" key="1">
    <source>
        <dbReference type="SMART" id="SM00881"/>
    </source>
</evidence>
<dbReference type="SUPFAM" id="SSF51735">
    <property type="entry name" value="NAD(P)-binding Rossmann-fold domains"/>
    <property type="match status" value="1"/>
</dbReference>
<comment type="caution">
    <text evidence="2">The sequence shown here is derived from an EMBL/GenBank/DDBJ whole genome shotgun (WGS) entry which is preliminary data.</text>
</comment>
<dbReference type="InterPro" id="IPR036291">
    <property type="entry name" value="NAD(P)-bd_dom_sf"/>
</dbReference>
<dbReference type="EMBL" id="JAGGJU010000005">
    <property type="protein sequence ID" value="MBP1850652.1"/>
    <property type="molecule type" value="Genomic_DNA"/>
</dbReference>
<dbReference type="PANTHER" id="PTHR33303:SF2">
    <property type="entry name" value="COA-BINDING DOMAIN-CONTAINING PROTEIN"/>
    <property type="match status" value="1"/>
</dbReference>
<dbReference type="InterPro" id="IPR003781">
    <property type="entry name" value="CoA-bd"/>
</dbReference>
<dbReference type="RefSeq" id="WP_209944604.1">
    <property type="nucleotide sequence ID" value="NZ_JAGGJU010000005.1"/>
</dbReference>
<keyword evidence="3" id="KW-1185">Reference proteome</keyword>
<protein>
    <submittedName>
        <fullName evidence="2">CoA-binding protein</fullName>
    </submittedName>
</protein>
<dbReference type="PANTHER" id="PTHR33303">
    <property type="entry name" value="CYTOPLASMIC PROTEIN-RELATED"/>
    <property type="match status" value="1"/>
</dbReference>
<gene>
    <name evidence="2" type="ORF">J2Z17_002089</name>
</gene>
<sequence length="170" mass="18763">MRYDRYSHDHYSIEDLAAILGDIHSVAIVGASVRDDRPSHWVTGFLLGKGYTVFPVNPRHAGLTVLGCPVRASLSDLDQPVDLIDVFRRADAFGDVVDEVLRLDWRPKAIWGQLGVRDDEAARRAEDAGIRVVMNRALVAEYGMIYGLTHGHGREKEVTGSKVRVADGVA</sequence>
<dbReference type="SMART" id="SM00881">
    <property type="entry name" value="CoA_binding"/>
    <property type="match status" value="1"/>
</dbReference>
<evidence type="ECO:0000313" key="3">
    <source>
        <dbReference type="Proteomes" id="UP000759443"/>
    </source>
</evidence>
<proteinExistence type="predicted"/>
<organism evidence="2 3">
    <name type="scientific">Rhizobium halophytocola</name>
    <dbReference type="NCBI Taxonomy" id="735519"/>
    <lineage>
        <taxon>Bacteria</taxon>
        <taxon>Pseudomonadati</taxon>
        <taxon>Pseudomonadota</taxon>
        <taxon>Alphaproteobacteria</taxon>
        <taxon>Hyphomicrobiales</taxon>
        <taxon>Rhizobiaceae</taxon>
        <taxon>Rhizobium/Agrobacterium group</taxon>
        <taxon>Rhizobium</taxon>
    </lineage>
</organism>
<name>A0ABS4DY89_9HYPH</name>
<evidence type="ECO:0000313" key="2">
    <source>
        <dbReference type="EMBL" id="MBP1850652.1"/>
    </source>
</evidence>